<comment type="caution">
    <text evidence="2">The sequence shown here is derived from an EMBL/GenBank/DDBJ whole genome shotgun (WGS) entry which is preliminary data.</text>
</comment>
<keyword evidence="1" id="KW-0732">Signal</keyword>
<dbReference type="OrthoDB" id="2961086at2759"/>
<dbReference type="AlphaFoldDB" id="A0A8H7CDY8"/>
<evidence type="ECO:0000256" key="1">
    <source>
        <dbReference type="SAM" id="SignalP"/>
    </source>
</evidence>
<dbReference type="Proteomes" id="UP000620124">
    <property type="component" value="Unassembled WGS sequence"/>
</dbReference>
<feature type="chain" id="PRO_5034885392" evidence="1">
    <location>
        <begin position="19"/>
        <end position="203"/>
    </location>
</feature>
<reference evidence="2" key="1">
    <citation type="submission" date="2020-05" db="EMBL/GenBank/DDBJ databases">
        <title>Mycena genomes resolve the evolution of fungal bioluminescence.</title>
        <authorList>
            <person name="Tsai I.J."/>
        </authorList>
    </citation>
    <scope>NUCLEOTIDE SEQUENCE</scope>
    <source>
        <strain evidence="2">CCC161011</strain>
    </source>
</reference>
<evidence type="ECO:0000313" key="3">
    <source>
        <dbReference type="Proteomes" id="UP000620124"/>
    </source>
</evidence>
<evidence type="ECO:0000313" key="2">
    <source>
        <dbReference type="EMBL" id="KAF7333026.1"/>
    </source>
</evidence>
<sequence>MFSAIVFVSAAFLTLTSATPLAATTCSPPAASNLSFGSILSDKGPIEPAGPAELGVPDIISTAFPPPVFWLPPAAVGPWTLVKSGSQYLIRHAQFPGKFLTSILSAGDLELNDGPVSDAQKWNITCTTCPSNGLTTDCTFLNNPFPNTQFNSENCILNDRLLELGNDTNSGEKSTFVISTIFDFRFELDGRGMKTTQGNKQGE</sequence>
<proteinExistence type="predicted"/>
<feature type="signal peptide" evidence="1">
    <location>
        <begin position="1"/>
        <end position="18"/>
    </location>
</feature>
<keyword evidence="3" id="KW-1185">Reference proteome</keyword>
<organism evidence="2 3">
    <name type="scientific">Mycena venus</name>
    <dbReference type="NCBI Taxonomy" id="2733690"/>
    <lineage>
        <taxon>Eukaryota</taxon>
        <taxon>Fungi</taxon>
        <taxon>Dikarya</taxon>
        <taxon>Basidiomycota</taxon>
        <taxon>Agaricomycotina</taxon>
        <taxon>Agaricomycetes</taxon>
        <taxon>Agaricomycetidae</taxon>
        <taxon>Agaricales</taxon>
        <taxon>Marasmiineae</taxon>
        <taxon>Mycenaceae</taxon>
        <taxon>Mycena</taxon>
    </lineage>
</organism>
<gene>
    <name evidence="2" type="ORF">MVEN_02408900</name>
</gene>
<dbReference type="EMBL" id="JACAZI010000031">
    <property type="protein sequence ID" value="KAF7333026.1"/>
    <property type="molecule type" value="Genomic_DNA"/>
</dbReference>
<protein>
    <submittedName>
        <fullName evidence="2">Uncharacterized protein</fullName>
    </submittedName>
</protein>
<name>A0A8H7CDY8_9AGAR</name>
<accession>A0A8H7CDY8</accession>